<dbReference type="EMBL" id="JAGFBF010000001">
    <property type="protein sequence ID" value="MBO2988568.1"/>
    <property type="molecule type" value="Genomic_DNA"/>
</dbReference>
<organism evidence="2 3">
    <name type="scientific">Leucobacter tardus</name>
    <dbReference type="NCBI Taxonomy" id="501483"/>
    <lineage>
        <taxon>Bacteria</taxon>
        <taxon>Bacillati</taxon>
        <taxon>Actinomycetota</taxon>
        <taxon>Actinomycetes</taxon>
        <taxon>Micrococcales</taxon>
        <taxon>Microbacteriaceae</taxon>
        <taxon>Leucobacter</taxon>
    </lineage>
</organism>
<evidence type="ECO:0000259" key="1">
    <source>
        <dbReference type="Pfam" id="PF25355"/>
    </source>
</evidence>
<feature type="domain" description="DUF7882" evidence="1">
    <location>
        <begin position="1"/>
        <end position="92"/>
    </location>
</feature>
<dbReference type="AlphaFoldDB" id="A0A939QE85"/>
<dbReference type="Proteomes" id="UP000668403">
    <property type="component" value="Unassembled WGS sequence"/>
</dbReference>
<proteinExistence type="predicted"/>
<dbReference type="InterPro" id="IPR057204">
    <property type="entry name" value="DUF7882"/>
</dbReference>
<reference evidence="2" key="1">
    <citation type="submission" date="2021-03" db="EMBL/GenBank/DDBJ databases">
        <title>Leucobacter chromiisoli sp. nov., isolated from chromium-containing soil of chemical plant.</title>
        <authorList>
            <person name="Xu Z."/>
        </authorList>
    </citation>
    <scope>NUCLEOTIDE SEQUENCE</scope>
    <source>
        <strain evidence="2">K 70/01</strain>
    </source>
</reference>
<keyword evidence="3" id="KW-1185">Reference proteome</keyword>
<sequence>MGRLHYGHEQTFEFDDRTLAHLRSVVVVKLTLQESIVFTWDADGTRRTIWLHPSIPVTFEFDSTENHEINHAWLEHLMGLANGRGGLVLTPEPAAELNTRA</sequence>
<protein>
    <recommendedName>
        <fullName evidence="1">DUF7882 domain-containing protein</fullName>
    </recommendedName>
</protein>
<accession>A0A939QE85</accession>
<dbReference type="RefSeq" id="WP_208236024.1">
    <property type="nucleotide sequence ID" value="NZ_BAAAQU010000001.1"/>
</dbReference>
<evidence type="ECO:0000313" key="3">
    <source>
        <dbReference type="Proteomes" id="UP000668403"/>
    </source>
</evidence>
<evidence type="ECO:0000313" key="2">
    <source>
        <dbReference type="EMBL" id="MBO2988568.1"/>
    </source>
</evidence>
<comment type="caution">
    <text evidence="2">The sequence shown here is derived from an EMBL/GenBank/DDBJ whole genome shotgun (WGS) entry which is preliminary data.</text>
</comment>
<name>A0A939QE85_9MICO</name>
<dbReference type="Pfam" id="PF25355">
    <property type="entry name" value="DUF7882"/>
    <property type="match status" value="1"/>
</dbReference>
<gene>
    <name evidence="2" type="ORF">J4H85_00950</name>
</gene>